<feature type="domain" description="AB hydrolase-1" evidence="1">
    <location>
        <begin position="64"/>
        <end position="180"/>
    </location>
</feature>
<accession>A0ABU2YFH8</accession>
<dbReference type="InterPro" id="IPR050266">
    <property type="entry name" value="AB_hydrolase_sf"/>
</dbReference>
<dbReference type="EMBL" id="JAVRHZ010000009">
    <property type="protein sequence ID" value="MDT0556940.1"/>
    <property type="molecule type" value="Genomic_DNA"/>
</dbReference>
<evidence type="ECO:0000313" key="3">
    <source>
        <dbReference type="Proteomes" id="UP001254488"/>
    </source>
</evidence>
<dbReference type="Pfam" id="PF00561">
    <property type="entry name" value="Abhydrolase_1"/>
    <property type="match status" value="1"/>
</dbReference>
<dbReference type="PANTHER" id="PTHR43798:SF33">
    <property type="entry name" value="HYDROLASE, PUTATIVE (AFU_ORTHOLOGUE AFUA_2G14860)-RELATED"/>
    <property type="match status" value="1"/>
</dbReference>
<evidence type="ECO:0000313" key="2">
    <source>
        <dbReference type="EMBL" id="MDT0556940.1"/>
    </source>
</evidence>
<dbReference type="GO" id="GO:0016787">
    <property type="term" value="F:hydrolase activity"/>
    <property type="evidence" value="ECO:0007669"/>
    <property type="project" value="UniProtKB-KW"/>
</dbReference>
<dbReference type="InterPro" id="IPR029058">
    <property type="entry name" value="AB_hydrolase_fold"/>
</dbReference>
<keyword evidence="3" id="KW-1185">Reference proteome</keyword>
<name>A0ABU2YFH8_9FLAO</name>
<sequence length="279" mass="31799">MRFLILITLIFSSCTTLQWRETDKEIYATHIEKGIPTKISYYPVDSLDLKIRVQEITQPDNSITLFFIHGAPSSLASWNKYLQNDSLNKKVNLVAIDRPGYGYSNFGNEMPSIKKQSKLLSDLITSYNLKNTIVIGSSYGGPIAAQIATQNKNVKGVIMVSPAIDPLNEKEFWVSRLTQWWITRWMVPTGYRVAGDEKTIHALELTALEKGWKKVTIPVVHIHGDADKIVPYINIEYTPKHFRNHKVVTIPNTGHEIAWANPELILPHIYNLIEEIEKD</sequence>
<reference evidence="2 3" key="1">
    <citation type="submission" date="2023-09" db="EMBL/GenBank/DDBJ databases">
        <authorList>
            <person name="Rey-Velasco X."/>
        </authorList>
    </citation>
    <scope>NUCLEOTIDE SEQUENCE [LARGE SCALE GENOMIC DNA]</scope>
    <source>
        <strain evidence="2 3">W242</strain>
    </source>
</reference>
<keyword evidence="2" id="KW-0378">Hydrolase</keyword>
<dbReference type="Gene3D" id="3.40.50.1820">
    <property type="entry name" value="alpha/beta hydrolase"/>
    <property type="match status" value="1"/>
</dbReference>
<proteinExistence type="predicted"/>
<dbReference type="RefSeq" id="WP_311333885.1">
    <property type="nucleotide sequence ID" value="NZ_JAVRHZ010000009.1"/>
</dbReference>
<protein>
    <submittedName>
        <fullName evidence="2">Alpha/beta hydrolase</fullName>
    </submittedName>
</protein>
<gene>
    <name evidence="2" type="ORF">RM538_13060</name>
</gene>
<dbReference type="InterPro" id="IPR000073">
    <property type="entry name" value="AB_hydrolase_1"/>
</dbReference>
<evidence type="ECO:0000259" key="1">
    <source>
        <dbReference type="Pfam" id="PF00561"/>
    </source>
</evidence>
<comment type="caution">
    <text evidence="2">The sequence shown here is derived from an EMBL/GenBank/DDBJ whole genome shotgun (WGS) entry which is preliminary data.</text>
</comment>
<dbReference type="Proteomes" id="UP001254488">
    <property type="component" value="Unassembled WGS sequence"/>
</dbReference>
<dbReference type="SUPFAM" id="SSF53474">
    <property type="entry name" value="alpha/beta-Hydrolases"/>
    <property type="match status" value="1"/>
</dbReference>
<organism evidence="2 3">
    <name type="scientific">Patiriisocius hiemis</name>
    <dbReference type="NCBI Taxonomy" id="3075604"/>
    <lineage>
        <taxon>Bacteria</taxon>
        <taxon>Pseudomonadati</taxon>
        <taxon>Bacteroidota</taxon>
        <taxon>Flavobacteriia</taxon>
        <taxon>Flavobacteriales</taxon>
        <taxon>Flavobacteriaceae</taxon>
        <taxon>Patiriisocius</taxon>
    </lineage>
</organism>
<dbReference type="PANTHER" id="PTHR43798">
    <property type="entry name" value="MONOACYLGLYCEROL LIPASE"/>
    <property type="match status" value="1"/>
</dbReference>